<evidence type="ECO:0000259" key="3">
    <source>
        <dbReference type="PROSITE" id="PS51212"/>
    </source>
</evidence>
<organism evidence="4 5">
    <name type="scientific">Pterulicium gracile</name>
    <dbReference type="NCBI Taxonomy" id="1884261"/>
    <lineage>
        <taxon>Eukaryota</taxon>
        <taxon>Fungi</taxon>
        <taxon>Dikarya</taxon>
        <taxon>Basidiomycota</taxon>
        <taxon>Agaricomycotina</taxon>
        <taxon>Agaricomycetes</taxon>
        <taxon>Agaricomycetidae</taxon>
        <taxon>Agaricales</taxon>
        <taxon>Pleurotineae</taxon>
        <taxon>Pterulaceae</taxon>
        <taxon>Pterulicium</taxon>
    </lineage>
</organism>
<evidence type="ECO:0000313" key="5">
    <source>
        <dbReference type="Proteomes" id="UP000305067"/>
    </source>
</evidence>
<dbReference type="SMART" id="SM00321">
    <property type="entry name" value="WSC"/>
    <property type="match status" value="2"/>
</dbReference>
<feature type="domain" description="WSC" evidence="3">
    <location>
        <begin position="152"/>
        <end position="246"/>
    </location>
</feature>
<evidence type="ECO:0000256" key="2">
    <source>
        <dbReference type="SAM" id="SignalP"/>
    </source>
</evidence>
<dbReference type="PANTHER" id="PTHR45964:SF5">
    <property type="entry name" value="WSCD FAMILY MEMBER CG9164"/>
    <property type="match status" value="1"/>
</dbReference>
<protein>
    <submittedName>
        <fullName evidence="4">WSC domain-containing protein</fullName>
    </submittedName>
</protein>
<dbReference type="STRING" id="1884261.A0A5C3Q2N3"/>
<sequence>MFFRALVASLAFTASIVGAVDSQVIDTSSQEVAGSISARQNYLGYNSQGCYAHGWMRTLNGIMPINGNSLIPNDCIHECNRHGYTYAGIENGIECYCDWKMRANPTPVPQSDCYMACPGNNGATTCGGPGRMQIFARSPAFPAPYADPRGNGHFLWGCYTDTIGSRTLPSFILLLSYDMTVRRCTMQCQQAGFWYSGMENGNECYCGKAINPTGQRVALGECDMACTGATGENCGGANRILIYGQGPGPN</sequence>
<feature type="chain" id="PRO_5022808202" evidence="2">
    <location>
        <begin position="23"/>
        <end position="250"/>
    </location>
</feature>
<dbReference type="Pfam" id="PF01822">
    <property type="entry name" value="WSC"/>
    <property type="match status" value="2"/>
</dbReference>
<keyword evidence="1" id="KW-0677">Repeat</keyword>
<dbReference type="OrthoDB" id="5985073at2759"/>
<reference evidence="4 5" key="1">
    <citation type="journal article" date="2019" name="Nat. Ecol. Evol.">
        <title>Megaphylogeny resolves global patterns of mushroom evolution.</title>
        <authorList>
            <person name="Varga T."/>
            <person name="Krizsan K."/>
            <person name="Foldi C."/>
            <person name="Dima B."/>
            <person name="Sanchez-Garcia M."/>
            <person name="Sanchez-Ramirez S."/>
            <person name="Szollosi G.J."/>
            <person name="Szarkandi J.G."/>
            <person name="Papp V."/>
            <person name="Albert L."/>
            <person name="Andreopoulos W."/>
            <person name="Angelini C."/>
            <person name="Antonin V."/>
            <person name="Barry K.W."/>
            <person name="Bougher N.L."/>
            <person name="Buchanan P."/>
            <person name="Buyck B."/>
            <person name="Bense V."/>
            <person name="Catcheside P."/>
            <person name="Chovatia M."/>
            <person name="Cooper J."/>
            <person name="Damon W."/>
            <person name="Desjardin D."/>
            <person name="Finy P."/>
            <person name="Geml J."/>
            <person name="Haridas S."/>
            <person name="Hughes K."/>
            <person name="Justo A."/>
            <person name="Karasinski D."/>
            <person name="Kautmanova I."/>
            <person name="Kiss B."/>
            <person name="Kocsube S."/>
            <person name="Kotiranta H."/>
            <person name="LaButti K.M."/>
            <person name="Lechner B.E."/>
            <person name="Liimatainen K."/>
            <person name="Lipzen A."/>
            <person name="Lukacs Z."/>
            <person name="Mihaltcheva S."/>
            <person name="Morgado L.N."/>
            <person name="Niskanen T."/>
            <person name="Noordeloos M.E."/>
            <person name="Ohm R.A."/>
            <person name="Ortiz-Santana B."/>
            <person name="Ovrebo C."/>
            <person name="Racz N."/>
            <person name="Riley R."/>
            <person name="Savchenko A."/>
            <person name="Shiryaev A."/>
            <person name="Soop K."/>
            <person name="Spirin V."/>
            <person name="Szebenyi C."/>
            <person name="Tomsovsky M."/>
            <person name="Tulloss R.E."/>
            <person name="Uehling J."/>
            <person name="Grigoriev I.V."/>
            <person name="Vagvolgyi C."/>
            <person name="Papp T."/>
            <person name="Martin F.M."/>
            <person name="Miettinen O."/>
            <person name="Hibbett D.S."/>
            <person name="Nagy L.G."/>
        </authorList>
    </citation>
    <scope>NUCLEOTIDE SEQUENCE [LARGE SCALE GENOMIC DNA]</scope>
    <source>
        <strain evidence="4 5">CBS 309.79</strain>
    </source>
</reference>
<feature type="domain" description="WSC" evidence="3">
    <location>
        <begin position="44"/>
        <end position="138"/>
    </location>
</feature>
<dbReference type="EMBL" id="ML178862">
    <property type="protein sequence ID" value="TFK96355.1"/>
    <property type="molecule type" value="Genomic_DNA"/>
</dbReference>
<dbReference type="InterPro" id="IPR051589">
    <property type="entry name" value="Sialate-O-sulfotransferase"/>
</dbReference>
<dbReference type="PROSITE" id="PS51212">
    <property type="entry name" value="WSC"/>
    <property type="match status" value="2"/>
</dbReference>
<keyword evidence="2" id="KW-0732">Signal</keyword>
<evidence type="ECO:0000256" key="1">
    <source>
        <dbReference type="ARBA" id="ARBA00022737"/>
    </source>
</evidence>
<proteinExistence type="predicted"/>
<keyword evidence="5" id="KW-1185">Reference proteome</keyword>
<gene>
    <name evidence="4" type="ORF">BDV98DRAFT_576328</name>
</gene>
<dbReference type="PANTHER" id="PTHR45964">
    <property type="entry name" value="WSCD FAMILY MEMBER CG9164"/>
    <property type="match status" value="1"/>
</dbReference>
<name>A0A5C3Q2N3_9AGAR</name>
<dbReference type="Proteomes" id="UP000305067">
    <property type="component" value="Unassembled WGS sequence"/>
</dbReference>
<accession>A0A5C3Q2N3</accession>
<dbReference type="AlphaFoldDB" id="A0A5C3Q2N3"/>
<evidence type="ECO:0000313" key="4">
    <source>
        <dbReference type="EMBL" id="TFK96355.1"/>
    </source>
</evidence>
<feature type="signal peptide" evidence="2">
    <location>
        <begin position="1"/>
        <end position="22"/>
    </location>
</feature>
<dbReference type="InterPro" id="IPR002889">
    <property type="entry name" value="WSC_carb-bd"/>
</dbReference>